<feature type="transmembrane region" description="Helical" evidence="1">
    <location>
        <begin position="360"/>
        <end position="380"/>
    </location>
</feature>
<dbReference type="Pfam" id="PF00873">
    <property type="entry name" value="ACR_tran"/>
    <property type="match status" value="1"/>
</dbReference>
<dbReference type="SUPFAM" id="SSF82866">
    <property type="entry name" value="Multidrug efflux transporter AcrB transmembrane domain"/>
    <property type="match status" value="2"/>
</dbReference>
<keyword evidence="3" id="KW-1185">Reference proteome</keyword>
<feature type="transmembrane region" description="Helical" evidence="1">
    <location>
        <begin position="465"/>
        <end position="488"/>
    </location>
</feature>
<dbReference type="STRING" id="318161.Sden_3737"/>
<dbReference type="Gene3D" id="3.30.70.1440">
    <property type="entry name" value="Multidrug efflux transporter AcrB pore domain"/>
    <property type="match status" value="1"/>
</dbReference>
<feature type="transmembrane region" description="Helical" evidence="1">
    <location>
        <begin position="520"/>
        <end position="538"/>
    </location>
</feature>
<sequence length="1014" mass="110212">MDFCLKYRRTILALCALLVALGIAQGLRMPVQLLPTIERTEIQISGRWQQNAPEDVEVQMAVQLENALASLPGLKLMESQVSTGSVTTRLLFEDGADPVASLIATSAKLNQVQSWPQSADEPQITQDGISESETVATLMLYPRAGVDADFALLDEAVRHQVIPALLRIPGVSRVDNSFSHRDKVIWVNFDPAKMSRFGISVAQLQQKIAQLQDQSGGSMDLGKDSVALRFKGQPSRSALSQHIIHWQEGRPVYLGDVAEFVDGFAPGRNITFKSGREAYYLSLNRSRGHNSFDIVQGIKQRIEELNAVELQPLGLELGMSLDTSENIERAIAIVGSNMLIGIALVYLVLFFFIRRHSAALVVITTVPLSICLTLLLLSATGASLNVISLAGLAFSVGLIIDAAVVVQEAIEARCASMQNTAQAIKEAVSKVAKALFASTLTTLLIFVPIAGFAGDVGQLLADLALTMALAITVSLLVALVVVPLLVFVSRRADGKDYHSDYWVKMADVVLSSSNTRAKQTLLLLMLIVFPVVAIPLLLPPKDLLPNAGDTLLRASIQLPQGRNIETLRRDVAEVLIARLRPYMLEDAAIPVRSYNLVVASNFAFLVAYPKNPEQLDMLIAEFNQKIFADLPEVSVYVEQEPMIYFRSSASKQIHLNVHGDDLSKMLVVAEDLKKEIIEQGIAQGVQITPAADDDAQRLLVYPNSWADHDFGLSQQQLADIVSAYSGGLYAGEFIDGLETYDFYLKGPKWYNPQQLRQLQVQTPNGDTVDLGTLAGVQQQRGPSRLLRFDGRRTVRLIITPPAGSSLGGLTDSLRRLLAQDYAAQLTAQQMHVSFKGSADEFEQAMNNIMWVVVVALGGLALVLMLILGSAQAAGHILLTLPIALFGGAFALWFINLITPVSMDILTMMGFIISAGLVLNNAILIVAEQRDGIVQGLNSNQALHQAVLRRSRAIYISGLTSVFGMLPLMLSPGIGAQMYRGMATVLVGSMSFSLVFCVFVVAALSYRGNMPVGRG</sequence>
<dbReference type="GO" id="GO:0042910">
    <property type="term" value="F:xenobiotic transmembrane transporter activity"/>
    <property type="evidence" value="ECO:0007669"/>
    <property type="project" value="TreeGrafter"/>
</dbReference>
<dbReference type="Gene3D" id="3.30.2090.10">
    <property type="entry name" value="Multidrug efflux transporter AcrB TolC docking domain, DN and DC subdomains"/>
    <property type="match status" value="2"/>
</dbReference>
<feature type="transmembrane region" description="Helical" evidence="1">
    <location>
        <begin position="330"/>
        <end position="353"/>
    </location>
</feature>
<dbReference type="SUPFAM" id="SSF82693">
    <property type="entry name" value="Multidrug efflux transporter AcrB pore domain, PN1, PN2, PC1 and PC2 subdomains"/>
    <property type="match status" value="2"/>
</dbReference>
<evidence type="ECO:0000313" key="2">
    <source>
        <dbReference type="EMBL" id="ABE57010.1"/>
    </source>
</evidence>
<gene>
    <name evidence="2" type="ordered locus">Sden_3737</name>
</gene>
<dbReference type="PRINTS" id="PR00702">
    <property type="entry name" value="ACRIFLAVINRP"/>
</dbReference>
<dbReference type="InterPro" id="IPR027463">
    <property type="entry name" value="AcrB_DN_DC_subdom"/>
</dbReference>
<protein>
    <submittedName>
        <fullName evidence="2">Acriflavin resistance protein</fullName>
    </submittedName>
</protein>
<keyword evidence="1" id="KW-1133">Transmembrane helix</keyword>
<accession>Q12HR6</accession>
<dbReference type="GO" id="GO:0005886">
    <property type="term" value="C:plasma membrane"/>
    <property type="evidence" value="ECO:0007669"/>
    <property type="project" value="TreeGrafter"/>
</dbReference>
<dbReference type="EMBL" id="CP000302">
    <property type="protein sequence ID" value="ABE57010.1"/>
    <property type="molecule type" value="Genomic_DNA"/>
</dbReference>
<dbReference type="AlphaFoldDB" id="Q12HR6"/>
<feature type="transmembrane region" description="Helical" evidence="1">
    <location>
        <begin position="981"/>
        <end position="1005"/>
    </location>
</feature>
<dbReference type="HOGENOM" id="CLU_002755_1_2_6"/>
<dbReference type="SUPFAM" id="SSF82714">
    <property type="entry name" value="Multidrug efflux transporter AcrB TolC docking domain, DN and DC subdomains"/>
    <property type="match status" value="2"/>
</dbReference>
<dbReference type="KEGG" id="sdn:Sden_3737"/>
<feature type="transmembrane region" description="Helical" evidence="1">
    <location>
        <begin position="386"/>
        <end position="410"/>
    </location>
</feature>
<keyword evidence="1" id="KW-0472">Membrane</keyword>
<keyword evidence="1" id="KW-0812">Transmembrane</keyword>
<feature type="transmembrane region" description="Helical" evidence="1">
    <location>
        <begin position="431"/>
        <end position="453"/>
    </location>
</feature>
<dbReference type="Proteomes" id="UP000001982">
    <property type="component" value="Chromosome"/>
</dbReference>
<dbReference type="Gene3D" id="3.30.70.1320">
    <property type="entry name" value="Multidrug efflux transporter AcrB pore domain like"/>
    <property type="match status" value="1"/>
</dbReference>
<proteinExistence type="predicted"/>
<reference evidence="2 3" key="1">
    <citation type="submission" date="2006-03" db="EMBL/GenBank/DDBJ databases">
        <title>Complete sequence of Shewanella denitrificans OS217.</title>
        <authorList>
            <consortium name="US DOE Joint Genome Institute"/>
            <person name="Copeland A."/>
            <person name="Lucas S."/>
            <person name="Lapidus A."/>
            <person name="Barry K."/>
            <person name="Detter J.C."/>
            <person name="Glavina del Rio T."/>
            <person name="Hammon N."/>
            <person name="Israni S."/>
            <person name="Dalin E."/>
            <person name="Tice H."/>
            <person name="Pitluck S."/>
            <person name="Brettin T."/>
            <person name="Bruce D."/>
            <person name="Han C."/>
            <person name="Tapia R."/>
            <person name="Gilna P."/>
            <person name="Kiss H."/>
            <person name="Schmutz J."/>
            <person name="Larimer F."/>
            <person name="Land M."/>
            <person name="Hauser L."/>
            <person name="Kyrpides N."/>
            <person name="Lykidis A."/>
            <person name="Richardson P."/>
        </authorList>
    </citation>
    <scope>NUCLEOTIDE SEQUENCE [LARGE SCALE GENOMIC DNA]</scope>
    <source>
        <strain evidence="3">OS217 / ATCC BAA-1090 / DSM 15013</strain>
    </source>
</reference>
<dbReference type="PANTHER" id="PTHR32063:SF24">
    <property type="entry name" value="CATION EFFLUX SYSTEM (ACRB_ACRD_ACRF FAMILY)"/>
    <property type="match status" value="1"/>
</dbReference>
<dbReference type="Gene3D" id="1.20.1640.10">
    <property type="entry name" value="Multidrug efflux transporter AcrB transmembrane domain"/>
    <property type="match status" value="2"/>
</dbReference>
<evidence type="ECO:0000313" key="3">
    <source>
        <dbReference type="Proteomes" id="UP000001982"/>
    </source>
</evidence>
<organism evidence="2 3">
    <name type="scientific">Shewanella denitrificans (strain OS217 / ATCC BAA-1090 / DSM 15013)</name>
    <dbReference type="NCBI Taxonomy" id="318161"/>
    <lineage>
        <taxon>Bacteria</taxon>
        <taxon>Pseudomonadati</taxon>
        <taxon>Pseudomonadota</taxon>
        <taxon>Gammaproteobacteria</taxon>
        <taxon>Alteromonadales</taxon>
        <taxon>Shewanellaceae</taxon>
        <taxon>Shewanella</taxon>
    </lineage>
</organism>
<name>Q12HR6_SHEDO</name>
<dbReference type="eggNOG" id="COG0841">
    <property type="taxonomic scope" value="Bacteria"/>
</dbReference>
<feature type="transmembrane region" description="Helical" evidence="1">
    <location>
        <begin position="876"/>
        <end position="898"/>
    </location>
</feature>
<evidence type="ECO:0000256" key="1">
    <source>
        <dbReference type="SAM" id="Phobius"/>
    </source>
</evidence>
<feature type="transmembrane region" description="Helical" evidence="1">
    <location>
        <begin position="904"/>
        <end position="926"/>
    </location>
</feature>
<dbReference type="PANTHER" id="PTHR32063">
    <property type="match status" value="1"/>
</dbReference>
<dbReference type="InterPro" id="IPR001036">
    <property type="entry name" value="Acrflvin-R"/>
</dbReference>
<dbReference type="Gene3D" id="3.30.70.1430">
    <property type="entry name" value="Multidrug efflux transporter AcrB pore domain"/>
    <property type="match status" value="2"/>
</dbReference>
<feature type="transmembrane region" description="Helical" evidence="1">
    <location>
        <begin position="952"/>
        <end position="969"/>
    </location>
</feature>
<feature type="transmembrane region" description="Helical" evidence="1">
    <location>
        <begin position="848"/>
        <end position="869"/>
    </location>
</feature>